<organism evidence="16 17">
    <name type="scientific">Fructilactobacillus myrtifloralis</name>
    <dbReference type="NCBI Taxonomy" id="2940301"/>
    <lineage>
        <taxon>Bacteria</taxon>
        <taxon>Bacillati</taxon>
        <taxon>Bacillota</taxon>
        <taxon>Bacilli</taxon>
        <taxon>Lactobacillales</taxon>
        <taxon>Lactobacillaceae</taxon>
        <taxon>Fructilactobacillus</taxon>
    </lineage>
</organism>
<dbReference type="InterPro" id="IPR014001">
    <property type="entry name" value="Helicase_ATP-bd"/>
</dbReference>
<dbReference type="InterPro" id="IPR022490">
    <property type="entry name" value="SecA2"/>
</dbReference>
<dbReference type="PANTHER" id="PTHR30612:SF0">
    <property type="entry name" value="CHLOROPLAST PROTEIN-TRANSPORTING ATPASE"/>
    <property type="match status" value="1"/>
</dbReference>
<dbReference type="PANTHER" id="PTHR30612">
    <property type="entry name" value="SECA INNER MEMBRANE COMPONENT OF SEC PROTEIN SECRETION SYSTEM"/>
    <property type="match status" value="1"/>
</dbReference>
<dbReference type="InterPro" id="IPR014018">
    <property type="entry name" value="SecA_motor_DEAD"/>
</dbReference>
<accession>A0ABY5BP75</accession>
<dbReference type="PROSITE" id="PS51192">
    <property type="entry name" value="HELICASE_ATP_BIND_1"/>
    <property type="match status" value="1"/>
</dbReference>
<dbReference type="PROSITE" id="PS51194">
    <property type="entry name" value="HELICASE_CTER"/>
    <property type="match status" value="1"/>
</dbReference>
<evidence type="ECO:0000256" key="1">
    <source>
        <dbReference type="ARBA" id="ARBA00004170"/>
    </source>
</evidence>
<evidence type="ECO:0000256" key="5">
    <source>
        <dbReference type="ARBA" id="ARBA00022490"/>
    </source>
</evidence>
<sequence>MAVLQKRHYQKTVRQVLMLAESYQQMSDEELQQQTQILKDQVNGDQKRLKAVLPAAYAVVCEAAERVLGLRPYPVQVLGAVAMEDGNIAEMKTGEGKTLTATMPMYLHGLMGSGNFLITANEYLAARDAHDMGKLYRWLGLTVASAVPELGQKPEDRDLDTIYQADIVYTTNSTLGFDYLFDNLAKSPQEQHLRSLNFALIDEADAVLLDTAQTPLVISGVPRVQSNYYQSADQVVKLLQEQDDYEISDDLKNAWFTPQGIVKMEQYLDVDNLLTQEWTDLYRHLVLALRANYIQKRERNYVVKDNEVVLIDAENGRELPGMKMQAGMHQALEAKEQVEITPEQRTMATITYQDLFRMFKQLAGMTGTAATDKKEFLEVYNLSVFKVPTNRPNIRKDFPDHLFISNRAKLLATVDVVKAAYQKGQPVLVETGSLELSELYSNLLLKERIPHSLLNARSEVKEAEIIRHAGEKGAITVATSMAGRGTDINISKEVEELGGLLVLGTERMQNRRIDNQLRGRAGRQGAPGESVFYVSLEDKVVTENAPKSIRRFAHRHAHDQQQTLSNHGRFRNAINRSQQILTNQERNARFETLQYGEVSRIQRESIYQTRNWIMQATQLDPLVTMCFEAVAQGFGSKRADWVDDSQTLLEFIYQNVDPDYQSSRDLSGLSNEEQVKVLLQVMQDRLQVMHQQLPHQDQWIYFERLAVLRAVDQGWVEQVDQLDMLMQVTKSRSIAQVNPIFEYQKEAQKAYQTMREHIKLQVVRNLTNSDVIPQPDGTVDVEFP</sequence>
<dbReference type="NCBIfam" id="TIGR03714">
    <property type="entry name" value="secA2"/>
    <property type="match status" value="1"/>
</dbReference>
<comment type="subunit">
    <text evidence="12">Monomer and homodimer. Part of the essential Sec protein translocation apparatus which comprises SecA, SecYEG and auxiliary proteins SecDF. Other proteins may also be involved.</text>
</comment>
<dbReference type="Proteomes" id="UP001056707">
    <property type="component" value="Chromosome"/>
</dbReference>
<dbReference type="CDD" id="cd17928">
    <property type="entry name" value="DEXDc_SecA"/>
    <property type="match status" value="1"/>
</dbReference>
<dbReference type="InterPro" id="IPR044722">
    <property type="entry name" value="SecA_SF2_C"/>
</dbReference>
<evidence type="ECO:0000256" key="7">
    <source>
        <dbReference type="ARBA" id="ARBA00022840"/>
    </source>
</evidence>
<dbReference type="EC" id="7.4.2.8" evidence="12"/>
<dbReference type="SUPFAM" id="SSF81767">
    <property type="entry name" value="Pre-protein crosslinking domain of SecA"/>
    <property type="match status" value="1"/>
</dbReference>
<keyword evidence="3 12" id="KW-0813">Transport</keyword>
<evidence type="ECO:0000256" key="4">
    <source>
        <dbReference type="ARBA" id="ARBA00022475"/>
    </source>
</evidence>
<dbReference type="HAMAP" id="MF_01382">
    <property type="entry name" value="SecA"/>
    <property type="match status" value="1"/>
</dbReference>
<dbReference type="InterPro" id="IPR011130">
    <property type="entry name" value="SecA_preprotein_X-link_dom"/>
</dbReference>
<keyword evidence="10 12" id="KW-0811">Translocation</keyword>
<dbReference type="InterPro" id="IPR001650">
    <property type="entry name" value="Helicase_C-like"/>
</dbReference>
<dbReference type="SMART" id="SM00958">
    <property type="entry name" value="SecA_PP_bind"/>
    <property type="match status" value="1"/>
</dbReference>
<dbReference type="CDD" id="cd18803">
    <property type="entry name" value="SF2_C_secA"/>
    <property type="match status" value="1"/>
</dbReference>
<dbReference type="SUPFAM" id="SSF81886">
    <property type="entry name" value="Helical scaffold and wing domains of SecA"/>
    <property type="match status" value="1"/>
</dbReference>
<keyword evidence="6 12" id="KW-0547">Nucleotide-binding</keyword>
<feature type="binding site" evidence="12">
    <location>
        <position position="487"/>
    </location>
    <ligand>
        <name>ATP</name>
        <dbReference type="ChEBI" id="CHEBI:30616"/>
    </ligand>
</feature>
<dbReference type="InterPro" id="IPR036670">
    <property type="entry name" value="SecA_X-link_sf"/>
</dbReference>
<comment type="catalytic activity">
    <reaction evidence="12">
        <text>ATP + H2O + cellular proteinSide 1 = ADP + phosphate + cellular proteinSide 2.</text>
        <dbReference type="EC" id="7.4.2.8"/>
    </reaction>
</comment>
<dbReference type="EMBL" id="CP097116">
    <property type="protein sequence ID" value="USS84991.1"/>
    <property type="molecule type" value="Genomic_DNA"/>
</dbReference>
<dbReference type="NCBIfam" id="NF006630">
    <property type="entry name" value="PRK09200.1"/>
    <property type="match status" value="1"/>
</dbReference>
<evidence type="ECO:0000256" key="9">
    <source>
        <dbReference type="ARBA" id="ARBA00022967"/>
    </source>
</evidence>
<protein>
    <recommendedName>
        <fullName evidence="12">Protein translocase subunit SecA</fullName>
        <ecNumber evidence="12">7.4.2.8</ecNumber>
    </recommendedName>
</protein>
<gene>
    <name evidence="16" type="primary">secA2</name>
    <name evidence="12" type="synonym">secA</name>
    <name evidence="16" type="ORF">M3M35_06805</name>
</gene>
<dbReference type="InterPro" id="IPR000185">
    <property type="entry name" value="SecA"/>
</dbReference>
<proteinExistence type="inferred from homology"/>
<comment type="subcellular location">
    <subcellularLocation>
        <location evidence="12">Cell membrane</location>
        <topology evidence="12">Peripheral membrane protein</topology>
        <orientation evidence="12">Cytoplasmic side</orientation>
    </subcellularLocation>
    <subcellularLocation>
        <location evidence="12">Cytoplasm</location>
    </subcellularLocation>
    <subcellularLocation>
        <location evidence="1">Membrane</location>
        <topology evidence="1">Peripheral membrane protein</topology>
    </subcellularLocation>
    <text evidence="12">Distribution is 50-50.</text>
</comment>
<evidence type="ECO:0000313" key="17">
    <source>
        <dbReference type="Proteomes" id="UP001056707"/>
    </source>
</evidence>
<feature type="binding site" evidence="12">
    <location>
        <position position="76"/>
    </location>
    <ligand>
        <name>ATP</name>
        <dbReference type="ChEBI" id="CHEBI:30616"/>
    </ligand>
</feature>
<evidence type="ECO:0000313" key="16">
    <source>
        <dbReference type="EMBL" id="USS84991.1"/>
    </source>
</evidence>
<evidence type="ECO:0000256" key="12">
    <source>
        <dbReference type="HAMAP-Rule" id="MF_01382"/>
    </source>
</evidence>
<evidence type="ECO:0000256" key="6">
    <source>
        <dbReference type="ARBA" id="ARBA00022741"/>
    </source>
</evidence>
<dbReference type="SUPFAM" id="SSF52540">
    <property type="entry name" value="P-loop containing nucleoside triphosphate hydrolases"/>
    <property type="match status" value="2"/>
</dbReference>
<keyword evidence="5 12" id="KW-0963">Cytoplasm</keyword>
<evidence type="ECO:0000256" key="2">
    <source>
        <dbReference type="ARBA" id="ARBA00007650"/>
    </source>
</evidence>
<evidence type="ECO:0000259" key="13">
    <source>
        <dbReference type="PROSITE" id="PS51192"/>
    </source>
</evidence>
<comment type="similarity">
    <text evidence="2 12">Belongs to the SecA family.</text>
</comment>
<keyword evidence="4 12" id="KW-1003">Cell membrane</keyword>
<evidence type="ECO:0000256" key="8">
    <source>
        <dbReference type="ARBA" id="ARBA00022927"/>
    </source>
</evidence>
<feature type="domain" description="Helicase ATP-binding" evidence="13">
    <location>
        <begin position="78"/>
        <end position="222"/>
    </location>
</feature>
<dbReference type="PRINTS" id="PR00906">
    <property type="entry name" value="SECA"/>
</dbReference>
<dbReference type="Gene3D" id="3.40.50.300">
    <property type="entry name" value="P-loop containing nucleotide triphosphate hydrolases"/>
    <property type="match status" value="2"/>
</dbReference>
<keyword evidence="9 12" id="KW-1278">Translocase</keyword>
<feature type="domain" description="SecA family profile" evidence="15">
    <location>
        <begin position="1"/>
        <end position="565"/>
    </location>
</feature>
<feature type="domain" description="Helicase C-terminal" evidence="14">
    <location>
        <begin position="409"/>
        <end position="565"/>
    </location>
</feature>
<comment type="function">
    <text evidence="12">Part of the Sec protein translocase complex. Interacts with the SecYEG preprotein conducting channel. Has a central role in coupling the hydrolysis of ATP to the transfer of proteins into and across the cell membrane, serving as an ATP-driven molecular motor driving the stepwise translocation of polypeptide chains across the membrane.</text>
</comment>
<keyword evidence="8 12" id="KW-0653">Protein transport</keyword>
<evidence type="ECO:0000256" key="10">
    <source>
        <dbReference type="ARBA" id="ARBA00023010"/>
    </source>
</evidence>
<dbReference type="Gene3D" id="3.90.1440.10">
    <property type="entry name" value="SecA, preprotein cross-linking domain"/>
    <property type="match status" value="1"/>
</dbReference>
<dbReference type="Pfam" id="PF07517">
    <property type="entry name" value="SecA_DEAD"/>
    <property type="match status" value="1"/>
</dbReference>
<keyword evidence="7 12" id="KW-0067">ATP-binding</keyword>
<keyword evidence="17" id="KW-1185">Reference proteome</keyword>
<dbReference type="Pfam" id="PF01043">
    <property type="entry name" value="SecA_PP_bind"/>
    <property type="match status" value="1"/>
</dbReference>
<dbReference type="InterPro" id="IPR036266">
    <property type="entry name" value="SecA_Wing/Scaffold_sf"/>
</dbReference>
<name>A0ABY5BP75_9LACO</name>
<evidence type="ECO:0000259" key="14">
    <source>
        <dbReference type="PROSITE" id="PS51194"/>
    </source>
</evidence>
<dbReference type="SMART" id="SM00957">
    <property type="entry name" value="SecA_DEAD"/>
    <property type="match status" value="1"/>
</dbReference>
<evidence type="ECO:0000259" key="15">
    <source>
        <dbReference type="PROSITE" id="PS51196"/>
    </source>
</evidence>
<evidence type="ECO:0000256" key="3">
    <source>
        <dbReference type="ARBA" id="ARBA00022448"/>
    </source>
</evidence>
<dbReference type="Gene3D" id="1.10.3060.10">
    <property type="entry name" value="Helical scaffold and wing domains of SecA"/>
    <property type="match status" value="1"/>
</dbReference>
<keyword evidence="11 12" id="KW-0472">Membrane</keyword>
<dbReference type="PROSITE" id="PS51196">
    <property type="entry name" value="SECA_MOTOR_DEAD"/>
    <property type="match status" value="1"/>
</dbReference>
<feature type="binding site" evidence="12">
    <location>
        <begin position="94"/>
        <end position="98"/>
    </location>
    <ligand>
        <name>ATP</name>
        <dbReference type="ChEBI" id="CHEBI:30616"/>
    </ligand>
</feature>
<dbReference type="Pfam" id="PF21090">
    <property type="entry name" value="P-loop_SecA"/>
    <property type="match status" value="1"/>
</dbReference>
<dbReference type="InterPro" id="IPR011116">
    <property type="entry name" value="SecA_Wing/Scaffold"/>
</dbReference>
<dbReference type="RefSeq" id="WP_252749893.1">
    <property type="nucleotide sequence ID" value="NZ_CP097116.1"/>
</dbReference>
<dbReference type="InterPro" id="IPR011115">
    <property type="entry name" value="SecA_DEAD"/>
</dbReference>
<dbReference type="Pfam" id="PF07516">
    <property type="entry name" value="SecA_SW"/>
    <property type="match status" value="1"/>
</dbReference>
<reference evidence="16" key="1">
    <citation type="submission" date="2022-05" db="EMBL/GenBank/DDBJ databases">
        <authorList>
            <person name="Oliphant S.A."/>
            <person name="Watson-Haigh N.S."/>
            <person name="Sumby K.M."/>
            <person name="Gardner J.M."/>
            <person name="Jiranek V."/>
        </authorList>
    </citation>
    <scope>NUCLEOTIDE SEQUENCE</scope>
    <source>
        <strain evidence="16">KI16_H9</strain>
    </source>
</reference>
<evidence type="ECO:0000256" key="11">
    <source>
        <dbReference type="ARBA" id="ARBA00023136"/>
    </source>
</evidence>
<dbReference type="InterPro" id="IPR027417">
    <property type="entry name" value="P-loop_NTPase"/>
</dbReference>